<feature type="domain" description="Glycoside hydrolase family 2 immunoglobulin-like beta-sandwich" evidence="5">
    <location>
        <begin position="224"/>
        <end position="304"/>
    </location>
</feature>
<dbReference type="Proteomes" id="UP000012174">
    <property type="component" value="Unassembled WGS sequence"/>
</dbReference>
<dbReference type="OMA" id="PQCGSPF"/>
<dbReference type="PANTHER" id="PTHR42732:SF2">
    <property type="entry name" value="BETA-MANNOSIDASE"/>
    <property type="match status" value="1"/>
</dbReference>
<name>M7TEV3_EUTLA</name>
<dbReference type="InterPro" id="IPR006103">
    <property type="entry name" value="Glyco_hydro_2_cat"/>
</dbReference>
<dbReference type="GO" id="GO:0005975">
    <property type="term" value="P:carbohydrate metabolic process"/>
    <property type="evidence" value="ECO:0007669"/>
    <property type="project" value="InterPro"/>
</dbReference>
<dbReference type="InterPro" id="IPR051913">
    <property type="entry name" value="GH2_Domain-Containing"/>
</dbReference>
<gene>
    <name evidence="8" type="ORF">UCREL1_7798</name>
</gene>
<comment type="similarity">
    <text evidence="1">Belongs to the glycosyl hydrolase 2 family.</text>
</comment>
<reference evidence="9" key="1">
    <citation type="journal article" date="2013" name="Genome Announc.">
        <title>Draft genome sequence of the grapevine dieback fungus Eutypa lata UCR-EL1.</title>
        <authorList>
            <person name="Blanco-Ulate B."/>
            <person name="Rolshausen P.E."/>
            <person name="Cantu D."/>
        </authorList>
    </citation>
    <scope>NUCLEOTIDE SEQUENCE [LARGE SCALE GENOMIC DNA]</scope>
    <source>
        <strain evidence="9">UCR-EL1</strain>
    </source>
</reference>
<evidence type="ECO:0000259" key="5">
    <source>
        <dbReference type="Pfam" id="PF00703"/>
    </source>
</evidence>
<dbReference type="HOGENOM" id="CLU_009935_3_1_1"/>
<evidence type="ECO:0000313" key="8">
    <source>
        <dbReference type="EMBL" id="EMR65220.1"/>
    </source>
</evidence>
<accession>M7TEV3</accession>
<evidence type="ECO:0000256" key="2">
    <source>
        <dbReference type="ARBA" id="ARBA00022801"/>
    </source>
</evidence>
<dbReference type="EMBL" id="KB706908">
    <property type="protein sequence ID" value="EMR65220.1"/>
    <property type="molecule type" value="Genomic_DNA"/>
</dbReference>
<dbReference type="Gene3D" id="2.60.120.260">
    <property type="entry name" value="Galactose-binding domain-like"/>
    <property type="match status" value="1"/>
</dbReference>
<keyword evidence="3" id="KW-0326">Glycosidase</keyword>
<dbReference type="InterPro" id="IPR017853">
    <property type="entry name" value="GH"/>
</dbReference>
<evidence type="ECO:0000313" key="9">
    <source>
        <dbReference type="Proteomes" id="UP000012174"/>
    </source>
</evidence>
<dbReference type="Pfam" id="PF02836">
    <property type="entry name" value="Glyco_hydro_2_C"/>
    <property type="match status" value="1"/>
</dbReference>
<dbReference type="Gene3D" id="2.60.40.10">
    <property type="entry name" value="Immunoglobulins"/>
    <property type="match status" value="1"/>
</dbReference>
<dbReference type="GO" id="GO:0004553">
    <property type="term" value="F:hydrolase activity, hydrolyzing O-glycosyl compounds"/>
    <property type="evidence" value="ECO:0007669"/>
    <property type="project" value="InterPro"/>
</dbReference>
<dbReference type="SUPFAM" id="SSF51445">
    <property type="entry name" value="(Trans)glycosidases"/>
    <property type="match status" value="1"/>
</dbReference>
<evidence type="ECO:0000256" key="4">
    <source>
        <dbReference type="SAM" id="SignalP"/>
    </source>
</evidence>
<protein>
    <submittedName>
        <fullName evidence="8">Putative glycoside hydrolase family 2 protein</fullName>
    </submittedName>
</protein>
<dbReference type="InterPro" id="IPR008979">
    <property type="entry name" value="Galactose-bd-like_sf"/>
</dbReference>
<keyword evidence="9" id="KW-1185">Reference proteome</keyword>
<dbReference type="OrthoDB" id="408320at2759"/>
<dbReference type="InterPro" id="IPR006102">
    <property type="entry name" value="Ig-like_GH2"/>
</dbReference>
<dbReference type="InterPro" id="IPR013783">
    <property type="entry name" value="Ig-like_fold"/>
</dbReference>
<dbReference type="Pfam" id="PF00703">
    <property type="entry name" value="Glyco_hydro_2"/>
    <property type="match status" value="1"/>
</dbReference>
<dbReference type="AlphaFoldDB" id="M7TEV3"/>
<feature type="domain" description="Glycoside hydrolase family 2 catalytic" evidence="6">
    <location>
        <begin position="346"/>
        <end position="463"/>
    </location>
</feature>
<dbReference type="SUPFAM" id="SSF49303">
    <property type="entry name" value="beta-Galactosidase/glucuronidase domain"/>
    <property type="match status" value="1"/>
</dbReference>
<feature type="chain" id="PRO_5004085795" evidence="4">
    <location>
        <begin position="21"/>
        <end position="622"/>
    </location>
</feature>
<dbReference type="InterPro" id="IPR036156">
    <property type="entry name" value="Beta-gal/glucu_dom_sf"/>
</dbReference>
<organism evidence="8 9">
    <name type="scientific">Eutypa lata (strain UCR-EL1)</name>
    <name type="common">Grapevine dieback disease fungus</name>
    <name type="synonym">Eutypa armeniacae</name>
    <dbReference type="NCBI Taxonomy" id="1287681"/>
    <lineage>
        <taxon>Eukaryota</taxon>
        <taxon>Fungi</taxon>
        <taxon>Dikarya</taxon>
        <taxon>Ascomycota</taxon>
        <taxon>Pezizomycotina</taxon>
        <taxon>Sordariomycetes</taxon>
        <taxon>Xylariomycetidae</taxon>
        <taxon>Xylariales</taxon>
        <taxon>Diatrypaceae</taxon>
        <taxon>Eutypa</taxon>
    </lineage>
</organism>
<feature type="signal peptide" evidence="4">
    <location>
        <begin position="1"/>
        <end position="20"/>
    </location>
</feature>
<evidence type="ECO:0000259" key="6">
    <source>
        <dbReference type="Pfam" id="PF02836"/>
    </source>
</evidence>
<sequence length="622" mass="69948">MRADIFISLVVPLLGRLALGYEVQTPPLDTDWTYKVGTDPWPEYPRPQLQRENWQSLNGIWNWKSSDGTSGAPPVGQDYDGDILIPSCIESGLSGVQQQNLTYVWLATEFEVSKKYGNSSEQVLINFEAVDYEATVYINGQEAGFHRGGYWRFSVDATPFLKSGVNTLHVHVFDPTDLDGYVIPIGKQTRRPSHIFYTPCSGIWQSVWIETVPKLHITGLDVAAGADGHVNATVWTSSPKKADPVTISVVDDSGKVIATHKDVSNKNFEFTVEDPDLWSPSSPNLYNLTVTLGHDKVTSYTGFRTISVGEIDGVKRPLINGEFEFLFGTLDQGWWPDGLMTPPNREAMVYDLKVLKSLGLNMVRKHIKVEPDLFYQACDQLGLFVIQDMPSMPLREPTAEQQAEWERQLEILITQHRNYPSIGTWVIYNEGWGQITNPYYPEFGIAEKIRQLDPTRLIDATSGWNDHGAGDWHDNHHYANPQCGTPFYSIASTPYDEQRVAIQGEFGGIGHNISEEHAWKVADSINAINQTYEIDENLDAYNYRGHLLMSELRDQVEKYACSAAVWTQTTDVEGEVNGFMTYDRRFLRLDEDQWTSDIQALYDAAATRGGKGGGELKVEIGI</sequence>
<dbReference type="Gene3D" id="3.20.20.80">
    <property type="entry name" value="Glycosidases"/>
    <property type="match status" value="1"/>
</dbReference>
<proteinExistence type="inferred from homology"/>
<evidence type="ECO:0000256" key="3">
    <source>
        <dbReference type="ARBA" id="ARBA00023295"/>
    </source>
</evidence>
<dbReference type="PANTHER" id="PTHR42732">
    <property type="entry name" value="BETA-GALACTOSIDASE"/>
    <property type="match status" value="1"/>
</dbReference>
<keyword evidence="4" id="KW-0732">Signal</keyword>
<dbReference type="Pfam" id="PF02837">
    <property type="entry name" value="Glyco_hydro_2_N"/>
    <property type="match status" value="1"/>
</dbReference>
<dbReference type="STRING" id="1287681.M7TEV3"/>
<dbReference type="KEGG" id="ela:UCREL1_7798"/>
<dbReference type="InterPro" id="IPR006104">
    <property type="entry name" value="Glyco_hydro_2_N"/>
</dbReference>
<dbReference type="eggNOG" id="KOG2024">
    <property type="taxonomic scope" value="Eukaryota"/>
</dbReference>
<evidence type="ECO:0000259" key="7">
    <source>
        <dbReference type="Pfam" id="PF02837"/>
    </source>
</evidence>
<keyword evidence="2 8" id="KW-0378">Hydrolase</keyword>
<dbReference type="SUPFAM" id="SSF49785">
    <property type="entry name" value="Galactose-binding domain-like"/>
    <property type="match status" value="1"/>
</dbReference>
<feature type="domain" description="Glycosyl hydrolases family 2 sugar binding" evidence="7">
    <location>
        <begin position="103"/>
        <end position="184"/>
    </location>
</feature>
<evidence type="ECO:0000256" key="1">
    <source>
        <dbReference type="ARBA" id="ARBA00007401"/>
    </source>
</evidence>